<reference evidence="2" key="1">
    <citation type="journal article" date="2019" name="Int. J. Syst. Evol. Microbiol.">
        <title>The Global Catalogue of Microorganisms (GCM) 10K type strain sequencing project: providing services to taxonomists for standard genome sequencing and annotation.</title>
        <authorList>
            <consortium name="The Broad Institute Genomics Platform"/>
            <consortium name="The Broad Institute Genome Sequencing Center for Infectious Disease"/>
            <person name="Wu L."/>
            <person name="Ma J."/>
        </authorList>
    </citation>
    <scope>NUCLEOTIDE SEQUENCE [LARGE SCALE GENOMIC DNA]</scope>
    <source>
        <strain evidence="2">JCM 17906</strain>
    </source>
</reference>
<evidence type="ECO:0000313" key="1">
    <source>
        <dbReference type="EMBL" id="GAA4551903.1"/>
    </source>
</evidence>
<gene>
    <name evidence="1" type="ORF">GCM10023175_44640</name>
</gene>
<evidence type="ECO:0000313" key="2">
    <source>
        <dbReference type="Proteomes" id="UP001501598"/>
    </source>
</evidence>
<dbReference type="RefSeq" id="WP_345421842.1">
    <property type="nucleotide sequence ID" value="NZ_BAABGT010000069.1"/>
</dbReference>
<accession>A0ABP8RX57</accession>
<organism evidence="1 2">
    <name type="scientific">Pseudonocardia xishanensis</name>
    <dbReference type="NCBI Taxonomy" id="630995"/>
    <lineage>
        <taxon>Bacteria</taxon>
        <taxon>Bacillati</taxon>
        <taxon>Actinomycetota</taxon>
        <taxon>Actinomycetes</taxon>
        <taxon>Pseudonocardiales</taxon>
        <taxon>Pseudonocardiaceae</taxon>
        <taxon>Pseudonocardia</taxon>
    </lineage>
</organism>
<comment type="caution">
    <text evidence="1">The sequence shown here is derived from an EMBL/GenBank/DDBJ whole genome shotgun (WGS) entry which is preliminary data.</text>
</comment>
<keyword evidence="2" id="KW-1185">Reference proteome</keyword>
<proteinExistence type="predicted"/>
<dbReference type="Proteomes" id="UP001501598">
    <property type="component" value="Unassembled WGS sequence"/>
</dbReference>
<evidence type="ECO:0008006" key="3">
    <source>
        <dbReference type="Google" id="ProtNLM"/>
    </source>
</evidence>
<protein>
    <recommendedName>
        <fullName evidence="3">Acetyltransferase (GNAT) family protein</fullName>
    </recommendedName>
</protein>
<dbReference type="EMBL" id="BAABGT010000069">
    <property type="protein sequence ID" value="GAA4551903.1"/>
    <property type="molecule type" value="Genomic_DNA"/>
</dbReference>
<sequence length="86" mass="9160">MILQVVPFDHPDAQTMIAAIQQEMVVRYGGPDETPVDPRQFDPPAGLFLVGYVDGRPVASAAGGRATANPATRGEPGSRCYFTIIS</sequence>
<name>A0ABP8RX57_9PSEU</name>